<comment type="caution">
    <text evidence="1">The sequence shown here is derived from an EMBL/GenBank/DDBJ whole genome shotgun (WGS) entry which is preliminary data.</text>
</comment>
<gene>
    <name evidence="1" type="ORF">BpHYR1_003024</name>
</gene>
<keyword evidence="2" id="KW-1185">Reference proteome</keyword>
<name>A0A3M7PDN2_BRAPC</name>
<proteinExistence type="predicted"/>
<dbReference type="EMBL" id="REGN01011606">
    <property type="protein sequence ID" value="RMZ97138.1"/>
    <property type="molecule type" value="Genomic_DNA"/>
</dbReference>
<dbReference type="AlphaFoldDB" id="A0A3M7PDN2"/>
<accession>A0A3M7PDN2</accession>
<reference evidence="1 2" key="1">
    <citation type="journal article" date="2018" name="Sci. Rep.">
        <title>Genomic signatures of local adaptation to the degree of environmental predictability in rotifers.</title>
        <authorList>
            <person name="Franch-Gras L."/>
            <person name="Hahn C."/>
            <person name="Garcia-Roger E.M."/>
            <person name="Carmona M.J."/>
            <person name="Serra M."/>
            <person name="Gomez A."/>
        </authorList>
    </citation>
    <scope>NUCLEOTIDE SEQUENCE [LARGE SCALE GENOMIC DNA]</scope>
    <source>
        <strain evidence="1">HYR1</strain>
    </source>
</reference>
<evidence type="ECO:0000313" key="2">
    <source>
        <dbReference type="Proteomes" id="UP000276133"/>
    </source>
</evidence>
<evidence type="ECO:0000313" key="1">
    <source>
        <dbReference type="EMBL" id="RMZ97138.1"/>
    </source>
</evidence>
<organism evidence="1 2">
    <name type="scientific">Brachionus plicatilis</name>
    <name type="common">Marine rotifer</name>
    <name type="synonym">Brachionus muelleri</name>
    <dbReference type="NCBI Taxonomy" id="10195"/>
    <lineage>
        <taxon>Eukaryota</taxon>
        <taxon>Metazoa</taxon>
        <taxon>Spiralia</taxon>
        <taxon>Gnathifera</taxon>
        <taxon>Rotifera</taxon>
        <taxon>Eurotatoria</taxon>
        <taxon>Monogononta</taxon>
        <taxon>Pseudotrocha</taxon>
        <taxon>Ploima</taxon>
        <taxon>Brachionidae</taxon>
        <taxon>Brachionus</taxon>
    </lineage>
</organism>
<sequence length="37" mass="3974">MSAKMFGLIGQVVRPCRPRCSALSAKLFGLVGQVVRP</sequence>
<protein>
    <submittedName>
        <fullName evidence="1">Uncharacterized protein</fullName>
    </submittedName>
</protein>
<feature type="non-terminal residue" evidence="1">
    <location>
        <position position="37"/>
    </location>
</feature>
<dbReference type="Proteomes" id="UP000276133">
    <property type="component" value="Unassembled WGS sequence"/>
</dbReference>